<comment type="caution">
    <text evidence="1">The sequence shown here is derived from an EMBL/GenBank/DDBJ whole genome shotgun (WGS) entry which is preliminary data.</text>
</comment>
<dbReference type="Proteomes" id="UP000635477">
    <property type="component" value="Unassembled WGS sequence"/>
</dbReference>
<protein>
    <recommendedName>
        <fullName evidence="3">F-box domain-containing protein</fullName>
    </recommendedName>
</protein>
<evidence type="ECO:0008006" key="3">
    <source>
        <dbReference type="Google" id="ProtNLM"/>
    </source>
</evidence>
<keyword evidence="2" id="KW-1185">Reference proteome</keyword>
<gene>
    <name evidence="1" type="ORF">FZEAL_6557</name>
</gene>
<sequence>MTSPCDAAKASMDLDDHDAELSTAENEQLAACETGSPEPSFPFLDLPPEIRLQIYDLVLVSRFDRIKDTQRVGILQTCKQIHLEANPILYSVNVFHLGQPIAMLSFMKAVGFRNIVLVKSLSISVLGSAEISLWLALLGFLARTAVGLRFLELSWKFDLLPAWGDPSVEEQGIIGRGLGDNVDFVRALARIRGLEKLSISGHYEKHWPSYLARELGIPV</sequence>
<dbReference type="AlphaFoldDB" id="A0A8H4UHH6"/>
<accession>A0A8H4UHH6</accession>
<reference evidence="1" key="1">
    <citation type="journal article" date="2020" name="BMC Genomics">
        <title>Correction to: Identification and distribution of gene clusters required for synthesis of sphingolipid metabolism inhibitors in diverse species of the filamentous fungus Fusarium.</title>
        <authorList>
            <person name="Kim H.S."/>
            <person name="Lohmar J.M."/>
            <person name="Busman M."/>
            <person name="Brown D.W."/>
            <person name="Naumann T.A."/>
            <person name="Divon H.H."/>
            <person name="Lysoe E."/>
            <person name="Uhlig S."/>
            <person name="Proctor R.H."/>
        </authorList>
    </citation>
    <scope>NUCLEOTIDE SEQUENCE</scope>
    <source>
        <strain evidence="1">NRRL 22465</strain>
    </source>
</reference>
<evidence type="ECO:0000313" key="1">
    <source>
        <dbReference type="EMBL" id="KAF4976816.1"/>
    </source>
</evidence>
<proteinExistence type="predicted"/>
<dbReference type="PANTHER" id="PTHR38790">
    <property type="entry name" value="2EXR DOMAIN-CONTAINING PROTEIN-RELATED"/>
    <property type="match status" value="1"/>
</dbReference>
<evidence type="ECO:0000313" key="2">
    <source>
        <dbReference type="Proteomes" id="UP000635477"/>
    </source>
</evidence>
<dbReference type="EMBL" id="JABEYC010000485">
    <property type="protein sequence ID" value="KAF4976816.1"/>
    <property type="molecule type" value="Genomic_DNA"/>
</dbReference>
<organism evidence="1 2">
    <name type="scientific">Fusarium zealandicum</name>
    <dbReference type="NCBI Taxonomy" id="1053134"/>
    <lineage>
        <taxon>Eukaryota</taxon>
        <taxon>Fungi</taxon>
        <taxon>Dikarya</taxon>
        <taxon>Ascomycota</taxon>
        <taxon>Pezizomycotina</taxon>
        <taxon>Sordariomycetes</taxon>
        <taxon>Hypocreomycetidae</taxon>
        <taxon>Hypocreales</taxon>
        <taxon>Nectriaceae</taxon>
        <taxon>Fusarium</taxon>
        <taxon>Fusarium staphyleae species complex</taxon>
    </lineage>
</organism>
<reference evidence="1" key="2">
    <citation type="submission" date="2020-05" db="EMBL/GenBank/DDBJ databases">
        <authorList>
            <person name="Kim H.-S."/>
            <person name="Proctor R.H."/>
            <person name="Brown D.W."/>
        </authorList>
    </citation>
    <scope>NUCLEOTIDE SEQUENCE</scope>
    <source>
        <strain evidence="1">NRRL 22465</strain>
    </source>
</reference>
<name>A0A8H4UHH6_9HYPO</name>
<dbReference type="OrthoDB" id="2951834at2759"/>